<comment type="caution">
    <text evidence="1">The sequence shown here is derived from an EMBL/GenBank/DDBJ whole genome shotgun (WGS) entry which is preliminary data.</text>
</comment>
<reference evidence="1 2" key="1">
    <citation type="submission" date="2024-10" db="EMBL/GenBank/DDBJ databases">
        <title>Updated reference genomes for cyclostephanoid diatoms.</title>
        <authorList>
            <person name="Roberts W.R."/>
            <person name="Alverson A.J."/>
        </authorList>
    </citation>
    <scope>NUCLEOTIDE SEQUENCE [LARGE SCALE GENOMIC DNA]</scope>
    <source>
        <strain evidence="1 2">AJA010-31</strain>
    </source>
</reference>
<dbReference type="Proteomes" id="UP001530400">
    <property type="component" value="Unassembled WGS sequence"/>
</dbReference>
<accession>A0ABD3Q7W5</accession>
<gene>
    <name evidence="1" type="ORF">ACHAWO_003240</name>
</gene>
<evidence type="ECO:0000313" key="1">
    <source>
        <dbReference type="EMBL" id="KAL3796084.1"/>
    </source>
</evidence>
<proteinExistence type="predicted"/>
<evidence type="ECO:0000313" key="2">
    <source>
        <dbReference type="Proteomes" id="UP001530400"/>
    </source>
</evidence>
<dbReference type="AlphaFoldDB" id="A0ABD3Q7W5"/>
<sequence>MTSNRIKHIIKSSASSIHWKEKVIQDVSPDDDTGTITKIGNAVAVNNESITTKGEWMAQDPRVVMMGRRRIIIYHSKVQRQMWLYDDETKQAVMLTICGHGTDGMQKNWSPLVISDGILLLVYTLDPLVVLRYDVDKGDGVCTLVFGHLPLRDGMDEPYGGTPFVEIFSNQQKDGGGVVTRSFLSMAHSRRANEDLISPEKLKSLHSLRVYRPVPIVLHMFCVSSNDGVDGELGVDTLQGCTFGTDVYDMWHEVESPSFLLKTKWKKTEHDNMIRVGLEYEDCYSVYEDYKIDFNTILERQLTHPLRVLLEGQHTNDVNNQHESEFMPALIQSTSANCPAQYSNAGGEKLCATPMASEDDLARHINGRIWIVSHQYRHRQSREMKALHKTLSPKQIGRKTKQLEGSQLDGILDHYPYPLQKTTEDDTTYAPTLCIHVYGSIYSSILSELEENNNLDTAKILHNDKTYPSYSSLEQLLSHPDDDPMGVRNQFEKFLTADNLDYPIMLIRSIQNKLFASTNSVETNYSFFWIRCTGRFKVAARYIVHSHRIQRRQA</sequence>
<dbReference type="EMBL" id="JALLPJ020000301">
    <property type="protein sequence ID" value="KAL3796084.1"/>
    <property type="molecule type" value="Genomic_DNA"/>
</dbReference>
<protein>
    <submittedName>
        <fullName evidence="1">Uncharacterized protein</fullName>
    </submittedName>
</protein>
<name>A0ABD3Q7W5_9STRA</name>
<organism evidence="1 2">
    <name type="scientific">Cyclotella atomus</name>
    <dbReference type="NCBI Taxonomy" id="382360"/>
    <lineage>
        <taxon>Eukaryota</taxon>
        <taxon>Sar</taxon>
        <taxon>Stramenopiles</taxon>
        <taxon>Ochrophyta</taxon>
        <taxon>Bacillariophyta</taxon>
        <taxon>Coscinodiscophyceae</taxon>
        <taxon>Thalassiosirophycidae</taxon>
        <taxon>Stephanodiscales</taxon>
        <taxon>Stephanodiscaceae</taxon>
        <taxon>Cyclotella</taxon>
    </lineage>
</organism>
<keyword evidence="2" id="KW-1185">Reference proteome</keyword>